<name>A0A165N9U2_EXIGL</name>
<dbReference type="AlphaFoldDB" id="A0A165N9U2"/>
<proteinExistence type="predicted"/>
<gene>
    <name evidence="1" type="ORF">EXIGLDRAFT_761776</name>
</gene>
<evidence type="ECO:0000313" key="1">
    <source>
        <dbReference type="EMBL" id="KZW00431.1"/>
    </source>
</evidence>
<dbReference type="Proteomes" id="UP000077266">
    <property type="component" value="Unassembled WGS sequence"/>
</dbReference>
<evidence type="ECO:0000313" key="2">
    <source>
        <dbReference type="Proteomes" id="UP000077266"/>
    </source>
</evidence>
<organism evidence="1 2">
    <name type="scientific">Exidia glandulosa HHB12029</name>
    <dbReference type="NCBI Taxonomy" id="1314781"/>
    <lineage>
        <taxon>Eukaryota</taxon>
        <taxon>Fungi</taxon>
        <taxon>Dikarya</taxon>
        <taxon>Basidiomycota</taxon>
        <taxon>Agaricomycotina</taxon>
        <taxon>Agaricomycetes</taxon>
        <taxon>Auriculariales</taxon>
        <taxon>Exidiaceae</taxon>
        <taxon>Exidia</taxon>
    </lineage>
</organism>
<dbReference type="InParanoid" id="A0A165N9U2"/>
<accession>A0A165N9U2</accession>
<sequence length="90" mass="9839">MTAAVYERHNRVSVDSAPNDVDSCAYTLDLRIVVWASTNNVGDVRSIVNALESTLWLSPVASADVTSSQTIVVRMMVFKHRDSARSPSSI</sequence>
<dbReference type="EMBL" id="KV425901">
    <property type="protein sequence ID" value="KZW00431.1"/>
    <property type="molecule type" value="Genomic_DNA"/>
</dbReference>
<protein>
    <submittedName>
        <fullName evidence="1">Uncharacterized protein</fullName>
    </submittedName>
</protein>
<keyword evidence="2" id="KW-1185">Reference proteome</keyword>
<reference evidence="1 2" key="1">
    <citation type="journal article" date="2016" name="Mol. Biol. Evol.">
        <title>Comparative Genomics of Early-Diverging Mushroom-Forming Fungi Provides Insights into the Origins of Lignocellulose Decay Capabilities.</title>
        <authorList>
            <person name="Nagy L.G."/>
            <person name="Riley R."/>
            <person name="Tritt A."/>
            <person name="Adam C."/>
            <person name="Daum C."/>
            <person name="Floudas D."/>
            <person name="Sun H."/>
            <person name="Yadav J.S."/>
            <person name="Pangilinan J."/>
            <person name="Larsson K.H."/>
            <person name="Matsuura K."/>
            <person name="Barry K."/>
            <person name="Labutti K."/>
            <person name="Kuo R."/>
            <person name="Ohm R.A."/>
            <person name="Bhattacharya S.S."/>
            <person name="Shirouzu T."/>
            <person name="Yoshinaga Y."/>
            <person name="Martin F.M."/>
            <person name="Grigoriev I.V."/>
            <person name="Hibbett D.S."/>
        </authorList>
    </citation>
    <scope>NUCLEOTIDE SEQUENCE [LARGE SCALE GENOMIC DNA]</scope>
    <source>
        <strain evidence="1 2">HHB12029</strain>
    </source>
</reference>